<dbReference type="GO" id="GO:0000462">
    <property type="term" value="P:maturation of SSU-rRNA from tricistronic rRNA transcript (SSU-rRNA, 5.8S rRNA, LSU-rRNA)"/>
    <property type="evidence" value="ECO:0007669"/>
    <property type="project" value="TreeGrafter"/>
</dbReference>
<dbReference type="Proteomes" id="UP001465755">
    <property type="component" value="Unassembled WGS sequence"/>
</dbReference>
<dbReference type="PANTHER" id="PTHR12858:SF1">
    <property type="entry name" value="PRE-RRNA-PROCESSING PROTEIN TSR1 HOMOLOG"/>
    <property type="match status" value="1"/>
</dbReference>
<organism evidence="5 6">
    <name type="scientific">Symbiochloris irregularis</name>
    <dbReference type="NCBI Taxonomy" id="706552"/>
    <lineage>
        <taxon>Eukaryota</taxon>
        <taxon>Viridiplantae</taxon>
        <taxon>Chlorophyta</taxon>
        <taxon>core chlorophytes</taxon>
        <taxon>Trebouxiophyceae</taxon>
        <taxon>Trebouxiales</taxon>
        <taxon>Trebouxiaceae</taxon>
        <taxon>Symbiochloris</taxon>
    </lineage>
</organism>
<feature type="compositionally biased region" description="Basic residues" evidence="2">
    <location>
        <begin position="8"/>
        <end position="26"/>
    </location>
</feature>
<sequence>MAGLKQQNKPHKPGRRAGARARQSHKVAKEARKSAAGPAHKGAAGRQQRHNTAKQIRDAKRAELLAHHRSQTAPAVVAILPLSQDVDSGMLWNALLSASMPNNNATLAEASGEAEMKDALGASVHPWAPTEVVVQGPPKQRLTLLPPLIGNVDAMSIVDIGRAADVIILAMPCHDTDAATKHIDPTGLASMAVLRSLGLPTLVAVATVGPSASLKDRAQAKKTVAAALDVEVPGDHKGARISDESSADESSRTCCLHLRGYIRGTALSANQLIHVPTAGDYQISHISSANPPAAHNSDRHTQTHKRKRAADGADEASREGLEREHQGDNLAGEQTWPTQEELAEAATSQADSSHRRRLPKGTSEYQAAWILDDGGDDEEEYEEVDDQPDSTHPSKAASHAFSEMGDGDAEMGDDEDGDEGSEVDVGSSDVGMNAQEAKRRWGAQQEDAHFPDEVDTPTDMPARQRFAKYRGLKSWRTSPWDPMESLPRHYSRVFALQYPKRAHARANALQAEAAHNASGVPSGVYVEVCIVNVPCTAAVRVLARTEAFLKGTAAPLVARGLLQHEAKLSVLNFSLRKASTYQAPVANKAQLVLCTGLRTWEGKGVLSSDEPGSDKHKMERYLHPGRQCMLSIIAPISYGPLPLLVFLRDEAGNLQLAASGSLRSCNPNRPVLKKIVLSGYPVRVHKVKGVVRWMFHTAEDVRWFRPLGLWTKRGRHGHIREPVGTHGAMKCIFDAPLSQQDVVCASLYKRVFPQWPQELLDKEAWL</sequence>
<dbReference type="InterPro" id="IPR007034">
    <property type="entry name" value="BMS1_TSR1_C"/>
</dbReference>
<evidence type="ECO:0000256" key="1">
    <source>
        <dbReference type="ARBA" id="ARBA00038288"/>
    </source>
</evidence>
<feature type="domain" description="AARP2CN" evidence="3">
    <location>
        <begin position="216"/>
        <end position="293"/>
    </location>
</feature>
<feature type="compositionally biased region" description="Acidic residues" evidence="2">
    <location>
        <begin position="405"/>
        <end position="422"/>
    </location>
</feature>
<dbReference type="Pfam" id="PF04950">
    <property type="entry name" value="RIBIOP_C"/>
    <property type="match status" value="1"/>
</dbReference>
<dbReference type="PANTHER" id="PTHR12858">
    <property type="entry name" value="RIBOSOME BIOGENESIS PROTEIN"/>
    <property type="match status" value="1"/>
</dbReference>
<comment type="caution">
    <text evidence="5">The sequence shown here is derived from an EMBL/GenBank/DDBJ whole genome shotgun (WGS) entry which is preliminary data.</text>
</comment>
<dbReference type="EMBL" id="JALJOQ010000009">
    <property type="protein sequence ID" value="KAK9812112.1"/>
    <property type="molecule type" value="Genomic_DNA"/>
</dbReference>
<proteinExistence type="inferred from homology"/>
<reference evidence="5 6" key="1">
    <citation type="journal article" date="2024" name="Nat. Commun.">
        <title>Phylogenomics reveals the evolutionary origins of lichenization in chlorophyte algae.</title>
        <authorList>
            <person name="Puginier C."/>
            <person name="Libourel C."/>
            <person name="Otte J."/>
            <person name="Skaloud P."/>
            <person name="Haon M."/>
            <person name="Grisel S."/>
            <person name="Petersen M."/>
            <person name="Berrin J.G."/>
            <person name="Delaux P.M."/>
            <person name="Dal Grande F."/>
            <person name="Keller J."/>
        </authorList>
    </citation>
    <scope>NUCLEOTIDE SEQUENCE [LARGE SCALE GENOMIC DNA]</scope>
    <source>
        <strain evidence="5 6">SAG 2036</strain>
    </source>
</reference>
<evidence type="ECO:0000259" key="3">
    <source>
        <dbReference type="SMART" id="SM00785"/>
    </source>
</evidence>
<dbReference type="SMART" id="SM00785">
    <property type="entry name" value="AARP2CN"/>
    <property type="match status" value="1"/>
</dbReference>
<dbReference type="AlphaFoldDB" id="A0AAW1PVV3"/>
<dbReference type="SMART" id="SM01362">
    <property type="entry name" value="DUF663"/>
    <property type="match status" value="1"/>
</dbReference>
<evidence type="ECO:0000256" key="2">
    <source>
        <dbReference type="SAM" id="MobiDB-lite"/>
    </source>
</evidence>
<feature type="region of interest" description="Disordered" evidence="2">
    <location>
        <begin position="284"/>
        <end position="429"/>
    </location>
</feature>
<dbReference type="GO" id="GO:0030688">
    <property type="term" value="C:preribosome, small subunit precursor"/>
    <property type="evidence" value="ECO:0007669"/>
    <property type="project" value="TreeGrafter"/>
</dbReference>
<dbReference type="InterPro" id="IPR039761">
    <property type="entry name" value="Bms1/Tsr1"/>
</dbReference>
<dbReference type="GO" id="GO:0005634">
    <property type="term" value="C:nucleus"/>
    <property type="evidence" value="ECO:0007669"/>
    <property type="project" value="InterPro"/>
</dbReference>
<dbReference type="GO" id="GO:0003924">
    <property type="term" value="F:GTPase activity"/>
    <property type="evidence" value="ECO:0007669"/>
    <property type="project" value="TreeGrafter"/>
</dbReference>
<evidence type="ECO:0000313" key="6">
    <source>
        <dbReference type="Proteomes" id="UP001465755"/>
    </source>
</evidence>
<evidence type="ECO:0000313" key="5">
    <source>
        <dbReference type="EMBL" id="KAK9812112.1"/>
    </source>
</evidence>
<dbReference type="GO" id="GO:0000479">
    <property type="term" value="P:endonucleolytic cleavage of tricistronic rRNA transcript (SSU-rRNA, 5.8S rRNA, LSU-rRNA)"/>
    <property type="evidence" value="ECO:0007669"/>
    <property type="project" value="TreeGrafter"/>
</dbReference>
<accession>A0AAW1PVV3</accession>
<protein>
    <submittedName>
        <fullName evidence="5">Uncharacterized protein</fullName>
    </submittedName>
</protein>
<feature type="domain" description="Ribosome biogenesis protein BMS1/TSR1 C-terminal" evidence="4">
    <location>
        <begin position="453"/>
        <end position="751"/>
    </location>
</feature>
<gene>
    <name evidence="5" type="ORF">WJX73_007769</name>
</gene>
<dbReference type="Pfam" id="PF08142">
    <property type="entry name" value="AARP2CN"/>
    <property type="match status" value="1"/>
</dbReference>
<keyword evidence="6" id="KW-1185">Reference proteome</keyword>
<name>A0AAW1PVV3_9CHLO</name>
<feature type="compositionally biased region" description="Acidic residues" evidence="2">
    <location>
        <begin position="373"/>
        <end position="388"/>
    </location>
</feature>
<evidence type="ECO:0000259" key="4">
    <source>
        <dbReference type="SMART" id="SM01362"/>
    </source>
</evidence>
<dbReference type="InterPro" id="IPR012948">
    <property type="entry name" value="AARP2CN"/>
</dbReference>
<feature type="compositionally biased region" description="Basic and acidic residues" evidence="2">
    <location>
        <begin position="309"/>
        <end position="327"/>
    </location>
</feature>
<comment type="similarity">
    <text evidence="1">Belongs to the TRAFAC class translation factor GTPase superfamily. Bms1-like GTPase family. TSR1 subfamily.</text>
</comment>
<dbReference type="GO" id="GO:0005525">
    <property type="term" value="F:GTP binding"/>
    <property type="evidence" value="ECO:0007669"/>
    <property type="project" value="TreeGrafter"/>
</dbReference>
<dbReference type="GO" id="GO:0034511">
    <property type="term" value="F:U3 snoRNA binding"/>
    <property type="evidence" value="ECO:0007669"/>
    <property type="project" value="TreeGrafter"/>
</dbReference>
<feature type="region of interest" description="Disordered" evidence="2">
    <location>
        <begin position="1"/>
        <end position="56"/>
    </location>
</feature>